<dbReference type="AlphaFoldDB" id="T1AD71"/>
<evidence type="ECO:0000313" key="7">
    <source>
        <dbReference type="EMBL" id="EQD55057.1"/>
    </source>
</evidence>
<dbReference type="Gene3D" id="2.40.30.40">
    <property type="entry name" value="Peptidase M42, domain 2"/>
    <property type="match status" value="2"/>
</dbReference>
<reference evidence="7" key="1">
    <citation type="submission" date="2013-08" db="EMBL/GenBank/DDBJ databases">
        <authorList>
            <person name="Mendez C."/>
            <person name="Richter M."/>
            <person name="Ferrer M."/>
            <person name="Sanchez J."/>
        </authorList>
    </citation>
    <scope>NUCLEOTIDE SEQUENCE</scope>
</reference>
<protein>
    <submittedName>
        <fullName evidence="7">Peptidase M42</fullName>
    </submittedName>
</protein>
<feature type="non-terminal residue" evidence="7">
    <location>
        <position position="1"/>
    </location>
</feature>
<accession>T1AD71</accession>
<gene>
    <name evidence="7" type="ORF">B1B_09400</name>
</gene>
<keyword evidence="5" id="KW-0378">Hydrolase</keyword>
<name>T1AD71_9ZZZZ</name>
<dbReference type="GO" id="GO:0006508">
    <property type="term" value="P:proteolysis"/>
    <property type="evidence" value="ECO:0007669"/>
    <property type="project" value="UniProtKB-KW"/>
</dbReference>
<dbReference type="Gene3D" id="3.40.630.10">
    <property type="entry name" value="Zn peptidases"/>
    <property type="match status" value="2"/>
</dbReference>
<dbReference type="PANTHER" id="PTHR32481">
    <property type="entry name" value="AMINOPEPTIDASE"/>
    <property type="match status" value="1"/>
</dbReference>
<evidence type="ECO:0000256" key="4">
    <source>
        <dbReference type="ARBA" id="ARBA00022723"/>
    </source>
</evidence>
<dbReference type="InterPro" id="IPR023367">
    <property type="entry name" value="Peptidase_M42_dom2"/>
</dbReference>
<keyword evidence="2" id="KW-0031">Aminopeptidase</keyword>
<proteinExistence type="inferred from homology"/>
<dbReference type="EMBL" id="AUZY01006208">
    <property type="protein sequence ID" value="EQD55057.1"/>
    <property type="molecule type" value="Genomic_DNA"/>
</dbReference>
<dbReference type="GO" id="GO:0046872">
    <property type="term" value="F:metal ion binding"/>
    <property type="evidence" value="ECO:0007669"/>
    <property type="project" value="UniProtKB-KW"/>
</dbReference>
<organism evidence="7">
    <name type="scientific">mine drainage metagenome</name>
    <dbReference type="NCBI Taxonomy" id="410659"/>
    <lineage>
        <taxon>unclassified sequences</taxon>
        <taxon>metagenomes</taxon>
        <taxon>ecological metagenomes</taxon>
    </lineage>
</organism>
<evidence type="ECO:0000256" key="3">
    <source>
        <dbReference type="ARBA" id="ARBA00022670"/>
    </source>
</evidence>
<dbReference type="InterPro" id="IPR008007">
    <property type="entry name" value="Peptidase_M42"/>
</dbReference>
<dbReference type="SUPFAM" id="SSF101821">
    <property type="entry name" value="Aminopeptidase/glucanase lid domain"/>
    <property type="match status" value="2"/>
</dbReference>
<evidence type="ECO:0000256" key="6">
    <source>
        <dbReference type="SAM" id="MobiDB-lite"/>
    </source>
</evidence>
<comment type="similarity">
    <text evidence="1">Belongs to the peptidase M42 family.</text>
</comment>
<dbReference type="InterPro" id="IPR051464">
    <property type="entry name" value="Peptidase_M42_aminopept"/>
</dbReference>
<evidence type="ECO:0000256" key="5">
    <source>
        <dbReference type="ARBA" id="ARBA00022801"/>
    </source>
</evidence>
<evidence type="ECO:0000256" key="2">
    <source>
        <dbReference type="ARBA" id="ARBA00022438"/>
    </source>
</evidence>
<keyword evidence="4" id="KW-0479">Metal-binding</keyword>
<feature type="region of interest" description="Disordered" evidence="6">
    <location>
        <begin position="497"/>
        <end position="524"/>
    </location>
</feature>
<sequence length="556" mass="58681">PQREPNPVFDTLSFAQPAYVVTPKGLLNGGFAGLSIHLAPGRLDPPSMSPIDNLYLDIGANSAAEARAAGADILDPVRLAQAPMTIGADDEAGAAAGDRFGWEALLEAAQGLAHARARGTTTIAFVTQQWLGGRGLARLLTELPVDEMIFVGRIDPQSPAAGGTISGLQPGAGVVIGTTAAGTASLPDALQSLALAHHIAARTVAAKPPVIGGFGDKPKLPQRFALLGVPTLFPVTPAETFARADLRRLTRLIEDYIGVPVTAMSAVNDPFDAARAPVAGTGMPLLDHATAPNAQLLKTLETMTTAYGASGHEQGTRAAIRSRLPAWARRLTHVDPAGNLVLHLGHVVPGVHVPTILFDAHMDEIGYQVTHIQQDGELVVRELGGFYGRYYLGHVMLVHLPDGRSIGAVLGLPSGWDRPGFKWPPALSTLNESADAYVGTDSRAATERLGIRVGDFLTIPKTYRPLLGSHFEVRSIDDRAGDTALIETVRALGPDFARNVPRPPSDLPVGDARRGGAGRRGGLRGARCQARAGAGCRVCRRYVRQQRVSSRDAAVR</sequence>
<dbReference type="GO" id="GO:0004177">
    <property type="term" value="F:aminopeptidase activity"/>
    <property type="evidence" value="ECO:0007669"/>
    <property type="project" value="UniProtKB-KW"/>
</dbReference>
<dbReference type="PANTHER" id="PTHR32481:SF0">
    <property type="entry name" value="AMINOPEPTIDASE YPDE-RELATED"/>
    <property type="match status" value="1"/>
</dbReference>
<dbReference type="SUPFAM" id="SSF53187">
    <property type="entry name" value="Zn-dependent exopeptidases"/>
    <property type="match status" value="2"/>
</dbReference>
<dbReference type="Pfam" id="PF05343">
    <property type="entry name" value="Peptidase_M42"/>
    <property type="match status" value="2"/>
</dbReference>
<keyword evidence="3" id="KW-0645">Protease</keyword>
<reference evidence="7" key="2">
    <citation type="journal article" date="2014" name="ISME J.">
        <title>Microbial stratification in low pH oxic and suboxic macroscopic growths along an acid mine drainage.</title>
        <authorList>
            <person name="Mendez-Garcia C."/>
            <person name="Mesa V."/>
            <person name="Sprenger R.R."/>
            <person name="Richter M."/>
            <person name="Diez M.S."/>
            <person name="Solano J."/>
            <person name="Bargiela R."/>
            <person name="Golyshina O.V."/>
            <person name="Manteca A."/>
            <person name="Ramos J.L."/>
            <person name="Gallego J.R."/>
            <person name="Llorente I."/>
            <person name="Martins Dos Santos V.A."/>
            <person name="Jensen O.N."/>
            <person name="Pelaez A.I."/>
            <person name="Sanchez J."/>
            <person name="Ferrer M."/>
        </authorList>
    </citation>
    <scope>NUCLEOTIDE SEQUENCE</scope>
</reference>
<comment type="caution">
    <text evidence="7">The sequence shown here is derived from an EMBL/GenBank/DDBJ whole genome shotgun (WGS) entry which is preliminary data.</text>
</comment>
<evidence type="ECO:0000256" key="1">
    <source>
        <dbReference type="ARBA" id="ARBA00006272"/>
    </source>
</evidence>